<evidence type="ECO:0000259" key="3">
    <source>
        <dbReference type="PROSITE" id="PS50213"/>
    </source>
</evidence>
<dbReference type="InParanoid" id="A0A1E7FMR5"/>
<dbReference type="KEGG" id="fcy:FRACYDRAFT_235527"/>
<feature type="domain" description="FAS1" evidence="3">
    <location>
        <begin position="345"/>
        <end position="531"/>
    </location>
</feature>
<dbReference type="SUPFAM" id="SSF82153">
    <property type="entry name" value="FAS1 domain"/>
    <property type="match status" value="1"/>
</dbReference>
<dbReference type="OrthoDB" id="10625539at2759"/>
<feature type="compositionally biased region" description="Pro residues" evidence="1">
    <location>
        <begin position="41"/>
        <end position="61"/>
    </location>
</feature>
<protein>
    <recommendedName>
        <fullName evidence="3">FAS1 domain-containing protein</fullName>
    </recommendedName>
</protein>
<dbReference type="PROSITE" id="PS50213">
    <property type="entry name" value="FAS1"/>
    <property type="match status" value="1"/>
</dbReference>
<feature type="compositionally biased region" description="Polar residues" evidence="1">
    <location>
        <begin position="561"/>
        <end position="570"/>
    </location>
</feature>
<keyword evidence="2" id="KW-0732">Signal</keyword>
<dbReference type="Pfam" id="PF02469">
    <property type="entry name" value="Fasciclin"/>
    <property type="match status" value="1"/>
</dbReference>
<feature type="region of interest" description="Disordered" evidence="1">
    <location>
        <begin position="21"/>
        <end position="307"/>
    </location>
</feature>
<reference evidence="4 5" key="1">
    <citation type="submission" date="2016-09" db="EMBL/GenBank/DDBJ databases">
        <title>Extensive genetic diversity and differential bi-allelic expression allows diatom success in the polar Southern Ocean.</title>
        <authorList>
            <consortium name="DOE Joint Genome Institute"/>
            <person name="Mock T."/>
            <person name="Otillar R.P."/>
            <person name="Strauss J."/>
            <person name="Dupont C."/>
            <person name="Frickenhaus S."/>
            <person name="Maumus F."/>
            <person name="Mcmullan M."/>
            <person name="Sanges R."/>
            <person name="Schmutz J."/>
            <person name="Toseland A."/>
            <person name="Valas R."/>
            <person name="Veluchamy A."/>
            <person name="Ward B.J."/>
            <person name="Allen A."/>
            <person name="Barry K."/>
            <person name="Falciatore A."/>
            <person name="Ferrante M."/>
            <person name="Fortunato A.E."/>
            <person name="Gloeckner G."/>
            <person name="Gruber A."/>
            <person name="Hipkin R."/>
            <person name="Janech M."/>
            <person name="Kroth P."/>
            <person name="Leese F."/>
            <person name="Lindquist E."/>
            <person name="Lyon B.R."/>
            <person name="Martin J."/>
            <person name="Mayer C."/>
            <person name="Parker M."/>
            <person name="Quesneville H."/>
            <person name="Raymond J."/>
            <person name="Uhlig C."/>
            <person name="Valentin K.U."/>
            <person name="Worden A.Z."/>
            <person name="Armbrust E.V."/>
            <person name="Bowler C."/>
            <person name="Green B."/>
            <person name="Moulton V."/>
            <person name="Van Oosterhout C."/>
            <person name="Grigoriev I."/>
        </authorList>
    </citation>
    <scope>NUCLEOTIDE SEQUENCE [LARGE SCALE GENOMIC DNA]</scope>
    <source>
        <strain evidence="4 5">CCMP1102</strain>
    </source>
</reference>
<feature type="compositionally biased region" description="Low complexity" evidence="1">
    <location>
        <begin position="217"/>
        <end position="242"/>
    </location>
</feature>
<dbReference type="Proteomes" id="UP000095751">
    <property type="component" value="Unassembled WGS sequence"/>
</dbReference>
<feature type="compositionally biased region" description="Low complexity" evidence="1">
    <location>
        <begin position="173"/>
        <end position="187"/>
    </location>
</feature>
<evidence type="ECO:0000313" key="4">
    <source>
        <dbReference type="EMBL" id="OEU19472.1"/>
    </source>
</evidence>
<gene>
    <name evidence="4" type="ORF">FRACYDRAFT_235527</name>
</gene>
<feature type="compositionally biased region" description="Polar residues" evidence="1">
    <location>
        <begin position="83"/>
        <end position="95"/>
    </location>
</feature>
<feature type="signal peptide" evidence="2">
    <location>
        <begin position="1"/>
        <end position="21"/>
    </location>
</feature>
<evidence type="ECO:0000256" key="2">
    <source>
        <dbReference type="SAM" id="SignalP"/>
    </source>
</evidence>
<dbReference type="Gene3D" id="2.30.180.10">
    <property type="entry name" value="FAS1 domain"/>
    <property type="match status" value="1"/>
</dbReference>
<organism evidence="4 5">
    <name type="scientific">Fragilariopsis cylindrus CCMP1102</name>
    <dbReference type="NCBI Taxonomy" id="635003"/>
    <lineage>
        <taxon>Eukaryota</taxon>
        <taxon>Sar</taxon>
        <taxon>Stramenopiles</taxon>
        <taxon>Ochrophyta</taxon>
        <taxon>Bacillariophyta</taxon>
        <taxon>Bacillariophyceae</taxon>
        <taxon>Bacillariophycidae</taxon>
        <taxon>Bacillariales</taxon>
        <taxon>Bacillariaceae</taxon>
        <taxon>Fragilariopsis</taxon>
    </lineage>
</organism>
<name>A0A1E7FMR5_9STRA</name>
<feature type="chain" id="PRO_5009193337" description="FAS1 domain-containing protein" evidence="2">
    <location>
        <begin position="22"/>
        <end position="570"/>
    </location>
</feature>
<feature type="region of interest" description="Disordered" evidence="1">
    <location>
        <begin position="543"/>
        <end position="570"/>
    </location>
</feature>
<feature type="compositionally biased region" description="Pro residues" evidence="1">
    <location>
        <begin position="188"/>
        <end position="216"/>
    </location>
</feature>
<sequence length="570" mass="61702">MKSFGLLVLVVAVLFSTTASATERKHLRSSSTRNLDGHSANPPPPPRPVSVPVPQHVPQPVPVQQQNVPVPPPPPQHNVPVAQRTQQDPAHTNSYGYAEPAYPAPNSKEKDPYYKPLRNPPTPNPSDRPTPAPTPRPTLDPTPRPTFNPTPFPTHQPTPSPTPNPTENPTPRPTTSSPTSAPSASPTTPYPSSEPSPQPSPSPTDEPSAPPSPAPSAAPSDTPSQAPSESPSISSQPTSDSPTKSEEPSENPTQSEEPSNNPTQSEEPSNNPTQSEEPSEFPTQSEEPSEFPTQSESPTEFPTQIDVICSPDNTDVFGFFCEALQLFPDIIVLLQDGCLPVDGDADGVFRALSESDGNDTTDPATVDVEEEQNDEWTRDLQLRSNRFTVFAPNNEAFTSMFSKQLDMLFLAPQSADVIEYFDNESDNIYGRLVDQTVRSFFINDAVLGSLLLRGILLTHIFDRELRFDQLGCKTAYNMESGEKTTTQCLSLNTTENKFQIGEGNQPQNFPRIVQKNMEASNGIIHEVNSIILPLYDPFIIEASPAPSAAPSDTPSQAPSEGPNSQPSSGP</sequence>
<dbReference type="EMBL" id="KV784355">
    <property type="protein sequence ID" value="OEU19472.1"/>
    <property type="molecule type" value="Genomic_DNA"/>
</dbReference>
<feature type="compositionally biased region" description="Low complexity" evidence="1">
    <location>
        <begin position="543"/>
        <end position="559"/>
    </location>
</feature>
<evidence type="ECO:0000256" key="1">
    <source>
        <dbReference type="SAM" id="MobiDB-lite"/>
    </source>
</evidence>
<keyword evidence="5" id="KW-1185">Reference proteome</keyword>
<evidence type="ECO:0000313" key="5">
    <source>
        <dbReference type="Proteomes" id="UP000095751"/>
    </source>
</evidence>
<dbReference type="PANTHER" id="PTHR45725">
    <property type="entry name" value="FORMIN HOMOLOGY 2 FAMILY MEMBER"/>
    <property type="match status" value="1"/>
</dbReference>
<feature type="compositionally biased region" description="Pro residues" evidence="1">
    <location>
        <begin position="118"/>
        <end position="172"/>
    </location>
</feature>
<dbReference type="InterPro" id="IPR000782">
    <property type="entry name" value="FAS1_domain"/>
</dbReference>
<dbReference type="PANTHER" id="PTHR45725:SF1">
    <property type="entry name" value="DISHEVELLED ASSOCIATED ACTIVATOR OF MORPHOGENESIS, ISOFORM D"/>
    <property type="match status" value="1"/>
</dbReference>
<feature type="compositionally biased region" description="Polar residues" evidence="1">
    <location>
        <begin position="250"/>
        <end position="302"/>
    </location>
</feature>
<accession>A0A1E7FMR5</accession>
<dbReference type="InterPro" id="IPR036378">
    <property type="entry name" value="FAS1_dom_sf"/>
</dbReference>
<dbReference type="InterPro" id="IPR051425">
    <property type="entry name" value="Formin_Homology"/>
</dbReference>
<dbReference type="AlphaFoldDB" id="A0A1E7FMR5"/>
<proteinExistence type="predicted"/>